<keyword evidence="11" id="KW-1185">Reference proteome</keyword>
<gene>
    <name evidence="10" type="ORF">BIV57_15390</name>
</gene>
<dbReference type="AlphaFoldDB" id="A0A1J7C4X0"/>
<name>A0A1J7C4X0_9ACTN</name>
<evidence type="ECO:0000313" key="10">
    <source>
        <dbReference type="EMBL" id="OIV36608.1"/>
    </source>
</evidence>
<evidence type="ECO:0000256" key="1">
    <source>
        <dbReference type="ARBA" id="ARBA00004651"/>
    </source>
</evidence>
<keyword evidence="3" id="KW-0813">Transport</keyword>
<dbReference type="InterPro" id="IPR002549">
    <property type="entry name" value="AI-2E-like"/>
</dbReference>
<comment type="caution">
    <text evidence="10">The sequence shown here is derived from an EMBL/GenBank/DDBJ whole genome shotgun (WGS) entry which is preliminary data.</text>
</comment>
<reference evidence="10 11" key="1">
    <citation type="submission" date="2016-10" db="EMBL/GenBank/DDBJ databases">
        <title>Genome sequence of Streptomyces gilvigriseus MUSC 26.</title>
        <authorList>
            <person name="Lee L.-H."/>
            <person name="Ser H.-L."/>
        </authorList>
    </citation>
    <scope>NUCLEOTIDE SEQUENCE [LARGE SCALE GENOMIC DNA]</scope>
    <source>
        <strain evidence="10 11">MUSC 26</strain>
    </source>
</reference>
<keyword evidence="6 9" id="KW-1133">Transmembrane helix</keyword>
<proteinExistence type="inferred from homology"/>
<keyword evidence="4" id="KW-1003">Cell membrane</keyword>
<evidence type="ECO:0000313" key="11">
    <source>
        <dbReference type="Proteomes" id="UP000243342"/>
    </source>
</evidence>
<evidence type="ECO:0000256" key="3">
    <source>
        <dbReference type="ARBA" id="ARBA00022448"/>
    </source>
</evidence>
<evidence type="ECO:0000256" key="5">
    <source>
        <dbReference type="ARBA" id="ARBA00022692"/>
    </source>
</evidence>
<feature type="transmembrane region" description="Helical" evidence="9">
    <location>
        <begin position="66"/>
        <end position="87"/>
    </location>
</feature>
<protein>
    <submittedName>
        <fullName evidence="10">AI-2E family transporter</fullName>
    </submittedName>
</protein>
<evidence type="ECO:0000256" key="6">
    <source>
        <dbReference type="ARBA" id="ARBA00022989"/>
    </source>
</evidence>
<dbReference type="PANTHER" id="PTHR21716:SF53">
    <property type="entry name" value="PERMEASE PERM-RELATED"/>
    <property type="match status" value="1"/>
</dbReference>
<dbReference type="Pfam" id="PF01594">
    <property type="entry name" value="AI-2E_transport"/>
    <property type="match status" value="1"/>
</dbReference>
<feature type="region of interest" description="Disordered" evidence="8">
    <location>
        <begin position="355"/>
        <end position="388"/>
    </location>
</feature>
<keyword evidence="7 9" id="KW-0472">Membrane</keyword>
<organism evidence="10 11">
    <name type="scientific">Mangrovactinospora gilvigrisea</name>
    <dbReference type="NCBI Taxonomy" id="1428644"/>
    <lineage>
        <taxon>Bacteria</taxon>
        <taxon>Bacillati</taxon>
        <taxon>Actinomycetota</taxon>
        <taxon>Actinomycetes</taxon>
        <taxon>Kitasatosporales</taxon>
        <taxon>Streptomycetaceae</taxon>
        <taxon>Mangrovactinospora</taxon>
    </lineage>
</organism>
<comment type="similarity">
    <text evidence="2">Belongs to the autoinducer-2 exporter (AI-2E) (TC 2.A.86) family.</text>
</comment>
<feature type="transmembrane region" description="Helical" evidence="9">
    <location>
        <begin position="143"/>
        <end position="168"/>
    </location>
</feature>
<dbReference type="RefSeq" id="WP_071657438.1">
    <property type="nucleotide sequence ID" value="NZ_MLCF01000084.1"/>
</dbReference>
<sequence>MPRWLPRAMIMALVLVGLYQLSAWAFDQLLGLLVILLVSFFLATAIEPAVTFLARRGLRRGAGTCLVFVVLFIAIALFVTALGSLLVDQVSSIVQNFPAYIDDLLSWVNRTFHVNITLDRVQRGLLADSGTAKKWAQEAANNAWGLSSSVLGGLFDMLTVTLFTFYLAAEGPRLRRWICSALPPAKQVYVLTAWDTALAKTAGYLYSRAILAAISAVCHYILLLVLGVPYAPFLAIWVGLVSQFVPTIGTYLAIVLPALIGFAYRPIDALWIVLFATVYQQVENYLLQPRITARTVDIHPAVAFGSVIAGAALLGAVGALIAIPAAATIQGVLGAYVKRYPMTDAQELGLRLAMDQPGKRRRRRRRDGDGSGGDGSGGDGSGGDAAED</sequence>
<evidence type="ECO:0000256" key="7">
    <source>
        <dbReference type="ARBA" id="ARBA00023136"/>
    </source>
</evidence>
<keyword evidence="5 9" id="KW-0812">Transmembrane</keyword>
<dbReference type="GO" id="GO:0055085">
    <property type="term" value="P:transmembrane transport"/>
    <property type="evidence" value="ECO:0007669"/>
    <property type="project" value="TreeGrafter"/>
</dbReference>
<dbReference type="PANTHER" id="PTHR21716">
    <property type="entry name" value="TRANSMEMBRANE PROTEIN"/>
    <property type="match status" value="1"/>
</dbReference>
<evidence type="ECO:0000256" key="4">
    <source>
        <dbReference type="ARBA" id="ARBA00022475"/>
    </source>
</evidence>
<evidence type="ECO:0000256" key="2">
    <source>
        <dbReference type="ARBA" id="ARBA00009773"/>
    </source>
</evidence>
<feature type="transmembrane region" description="Helical" evidence="9">
    <location>
        <begin position="209"/>
        <end position="228"/>
    </location>
</feature>
<feature type="transmembrane region" description="Helical" evidence="9">
    <location>
        <begin position="33"/>
        <end position="54"/>
    </location>
</feature>
<feature type="transmembrane region" description="Helical" evidence="9">
    <location>
        <begin position="234"/>
        <end position="255"/>
    </location>
</feature>
<dbReference type="EMBL" id="MLCF01000084">
    <property type="protein sequence ID" value="OIV36608.1"/>
    <property type="molecule type" value="Genomic_DNA"/>
</dbReference>
<feature type="transmembrane region" description="Helical" evidence="9">
    <location>
        <begin position="302"/>
        <end position="329"/>
    </location>
</feature>
<dbReference type="STRING" id="1428644.BIV57_15390"/>
<evidence type="ECO:0000256" key="9">
    <source>
        <dbReference type="SAM" id="Phobius"/>
    </source>
</evidence>
<evidence type="ECO:0000256" key="8">
    <source>
        <dbReference type="SAM" id="MobiDB-lite"/>
    </source>
</evidence>
<dbReference type="GO" id="GO:0005886">
    <property type="term" value="C:plasma membrane"/>
    <property type="evidence" value="ECO:0007669"/>
    <property type="project" value="UniProtKB-SubCell"/>
</dbReference>
<dbReference type="Proteomes" id="UP000243342">
    <property type="component" value="Unassembled WGS sequence"/>
</dbReference>
<feature type="compositionally biased region" description="Gly residues" evidence="8">
    <location>
        <begin position="370"/>
        <end position="388"/>
    </location>
</feature>
<comment type="subcellular location">
    <subcellularLocation>
        <location evidence="1">Cell membrane</location>
        <topology evidence="1">Multi-pass membrane protein</topology>
    </subcellularLocation>
</comment>
<accession>A0A1J7C4X0</accession>